<feature type="transmembrane region" description="Helical" evidence="1">
    <location>
        <begin position="36"/>
        <end position="60"/>
    </location>
</feature>
<reference evidence="2" key="1">
    <citation type="submission" date="2019-04" db="EMBL/GenBank/DDBJ databases">
        <title>Evolution of Biomass-Degrading Anaerobic Consortia Revealed by Metagenomics.</title>
        <authorList>
            <person name="Peng X."/>
        </authorList>
    </citation>
    <scope>NUCLEOTIDE SEQUENCE</scope>
    <source>
        <strain evidence="2">SIG141</strain>
    </source>
</reference>
<sequence>MKKYLSIASWLAAPLVVVIALIGFESDLLWKIQQFNLFLSTPLFFKQMMVTSGGFLTYVASYFTQYFYYPWLGATIFGLWMALLMWLTKRTFRISDKYYALMFIPAVLVVVANMDLGYWHYMLKLRGYFYAPVIGTSAVLALLWLFRVLPQRFRLPYVVVTAAVTYPLLGAYGLAAVLLMALWSWRLHGSRTSSAVLSAVALLCIAAIPLLFYRYVYYQTALADAWTTALPVFILREPFPLYYIPYGLLLLFLVAMVLCWGISLPERHHGKLRLALNTLAGFGICLTVNFWYSDANFHHELRMQHCIERLDWVGVIKEGTRQQTEPTRSIVIMHNLALSRLGRQVDDMYNFPKGSAPYATPLPVYTYHIIGRLMYYNFGLPNECHRICMEDGVEYGWRPELLQYMARCALLNGEYNAARKFLNQLRATTFFGGWANHFQNLIDHPDLIAKVPETAPITHMMQYDNRLGSDQGYVEKFIMNLLAEIDSDDPYFQENAVLAAMWTRDPNLFWPRFAQYGRLHPHDKIPRIIQEAAYLFANMQHLAAVNTVPFRSDVKATYQQFMLQLQQMDGQPIERVRAALYPMFGHTYFYEYYFLKDITYF</sequence>
<protein>
    <recommendedName>
        <fullName evidence="4">Transmembrane protein</fullName>
    </recommendedName>
</protein>
<keyword evidence="1" id="KW-0472">Membrane</keyword>
<name>A0A928BU26_XYLRU</name>
<dbReference type="Proteomes" id="UP000763088">
    <property type="component" value="Unassembled WGS sequence"/>
</dbReference>
<feature type="transmembrane region" description="Helical" evidence="1">
    <location>
        <begin position="274"/>
        <end position="292"/>
    </location>
</feature>
<evidence type="ECO:0000256" key="1">
    <source>
        <dbReference type="SAM" id="Phobius"/>
    </source>
</evidence>
<feature type="transmembrane region" description="Helical" evidence="1">
    <location>
        <begin position="242"/>
        <end position="262"/>
    </location>
</feature>
<dbReference type="EMBL" id="SUYD01000011">
    <property type="protein sequence ID" value="MBE6266724.1"/>
    <property type="molecule type" value="Genomic_DNA"/>
</dbReference>
<feature type="transmembrane region" description="Helical" evidence="1">
    <location>
        <begin position="99"/>
        <end position="121"/>
    </location>
</feature>
<feature type="transmembrane region" description="Helical" evidence="1">
    <location>
        <begin position="158"/>
        <end position="183"/>
    </location>
</feature>
<feature type="transmembrane region" description="Helical" evidence="1">
    <location>
        <begin position="127"/>
        <end position="146"/>
    </location>
</feature>
<gene>
    <name evidence="2" type="ORF">E7102_09670</name>
</gene>
<feature type="transmembrane region" description="Helical" evidence="1">
    <location>
        <begin position="195"/>
        <end position="213"/>
    </location>
</feature>
<evidence type="ECO:0000313" key="3">
    <source>
        <dbReference type="Proteomes" id="UP000763088"/>
    </source>
</evidence>
<keyword evidence="1" id="KW-0812">Transmembrane</keyword>
<feature type="transmembrane region" description="Helical" evidence="1">
    <location>
        <begin position="6"/>
        <end position="24"/>
    </location>
</feature>
<dbReference type="Pfam" id="PF19529">
    <property type="entry name" value="DUF6057"/>
    <property type="match status" value="1"/>
</dbReference>
<organism evidence="2 3">
    <name type="scientific">Xylanibacter ruminicola</name>
    <name type="common">Prevotella ruminicola</name>
    <dbReference type="NCBI Taxonomy" id="839"/>
    <lineage>
        <taxon>Bacteria</taxon>
        <taxon>Pseudomonadati</taxon>
        <taxon>Bacteroidota</taxon>
        <taxon>Bacteroidia</taxon>
        <taxon>Bacteroidales</taxon>
        <taxon>Prevotellaceae</taxon>
        <taxon>Xylanibacter</taxon>
    </lineage>
</organism>
<accession>A0A928BU26</accession>
<evidence type="ECO:0000313" key="2">
    <source>
        <dbReference type="EMBL" id="MBE6266724.1"/>
    </source>
</evidence>
<comment type="caution">
    <text evidence="2">The sequence shown here is derived from an EMBL/GenBank/DDBJ whole genome shotgun (WGS) entry which is preliminary data.</text>
</comment>
<keyword evidence="1" id="KW-1133">Transmembrane helix</keyword>
<feature type="transmembrane region" description="Helical" evidence="1">
    <location>
        <begin position="66"/>
        <end position="87"/>
    </location>
</feature>
<proteinExistence type="predicted"/>
<dbReference type="AlphaFoldDB" id="A0A928BU26"/>
<evidence type="ECO:0008006" key="4">
    <source>
        <dbReference type="Google" id="ProtNLM"/>
    </source>
</evidence>
<dbReference type="InterPro" id="IPR045692">
    <property type="entry name" value="DUF6057"/>
</dbReference>